<dbReference type="GO" id="GO:0004222">
    <property type="term" value="F:metalloendopeptidase activity"/>
    <property type="evidence" value="ECO:0007669"/>
    <property type="project" value="UniProtKB-UniRule"/>
</dbReference>
<dbReference type="AlphaFoldDB" id="A0A1X0NEZ4"/>
<keyword evidence="12" id="KW-0865">Zymogen</keyword>
<dbReference type="GO" id="GO:0046872">
    <property type="term" value="F:metal ion binding"/>
    <property type="evidence" value="ECO:0007669"/>
    <property type="project" value="UniProtKB-KW"/>
</dbReference>
<dbReference type="EC" id="3.4.24.-" evidence="15"/>
<dbReference type="RefSeq" id="XP_028877099.1">
    <property type="nucleotide sequence ID" value="XM_029031609.1"/>
</dbReference>
<dbReference type="PANTHER" id="PTHR10942:SF0">
    <property type="entry name" value="LEISHMANOLYSIN-LIKE PEPTIDASE"/>
    <property type="match status" value="1"/>
</dbReference>
<keyword evidence="7 15" id="KW-0378">Hydrolase</keyword>
<keyword evidence="9" id="KW-0130">Cell adhesion</keyword>
<name>A0A1X0NEZ4_9TRYP</name>
<evidence type="ECO:0000256" key="6">
    <source>
        <dbReference type="ARBA" id="ARBA00022729"/>
    </source>
</evidence>
<dbReference type="PANTHER" id="PTHR10942">
    <property type="entry name" value="LEISHMANOLYSIN-LIKE PEPTIDASE"/>
    <property type="match status" value="1"/>
</dbReference>
<evidence type="ECO:0000256" key="13">
    <source>
        <dbReference type="ARBA" id="ARBA00023157"/>
    </source>
</evidence>
<evidence type="ECO:0000256" key="2">
    <source>
        <dbReference type="ARBA" id="ARBA00004370"/>
    </source>
</evidence>
<dbReference type="GO" id="GO:0005737">
    <property type="term" value="C:cytoplasm"/>
    <property type="evidence" value="ECO:0007669"/>
    <property type="project" value="TreeGrafter"/>
</dbReference>
<dbReference type="GeneID" id="39991389"/>
<sequence>MPQQVNKLSARTPATVCQSLYVMPLLLLLLLFLCCASVCVAWDDGMQRCMFEEMINRSGMFSTGVVRELPRKGQSGVQAYTVATQKNENERWELIRIEAFTKDLEDKSRYCTTSGVQVMNFKGGTAICNDDNVLTDEKKETLINEVIPAAIKLHRDRLLVKPQEGKLKVTNFENGNPCTHFTVPDEHRSEGVENADFVLYVAAGTGEPFGVTCAPAEASSRPIAGAINISPYT</sequence>
<evidence type="ECO:0000256" key="4">
    <source>
        <dbReference type="ARBA" id="ARBA00022670"/>
    </source>
</evidence>
<feature type="chain" id="PRO_5010879907" description="Leishmanolysin-like peptidase" evidence="16">
    <location>
        <begin position="42"/>
        <end position="233"/>
    </location>
</feature>
<dbReference type="Gene3D" id="3.10.170.20">
    <property type="match status" value="1"/>
</dbReference>
<evidence type="ECO:0000256" key="7">
    <source>
        <dbReference type="ARBA" id="ARBA00022801"/>
    </source>
</evidence>
<evidence type="ECO:0000313" key="18">
    <source>
        <dbReference type="Proteomes" id="UP000192257"/>
    </source>
</evidence>
<dbReference type="VEuPathDB" id="TriTrypDB:TM35_001011060"/>
<dbReference type="GO" id="GO:0007155">
    <property type="term" value="P:cell adhesion"/>
    <property type="evidence" value="ECO:0007669"/>
    <property type="project" value="UniProtKB-KW"/>
</dbReference>
<evidence type="ECO:0000256" key="14">
    <source>
        <dbReference type="ARBA" id="ARBA00023180"/>
    </source>
</evidence>
<comment type="cofactor">
    <cofactor evidence="15">
        <name>Zn(2+)</name>
        <dbReference type="ChEBI" id="CHEBI:29105"/>
    </cofactor>
    <text evidence="15">Binds 1 zinc ion per subunit.</text>
</comment>
<accession>A0A1X0NEZ4</accession>
<organism evidence="17 18">
    <name type="scientific">Trypanosoma theileri</name>
    <dbReference type="NCBI Taxonomy" id="67003"/>
    <lineage>
        <taxon>Eukaryota</taxon>
        <taxon>Discoba</taxon>
        <taxon>Euglenozoa</taxon>
        <taxon>Kinetoplastea</taxon>
        <taxon>Metakinetoplastina</taxon>
        <taxon>Trypanosomatida</taxon>
        <taxon>Trypanosomatidae</taxon>
        <taxon>Trypanosoma</taxon>
    </lineage>
</organism>
<evidence type="ECO:0000256" key="15">
    <source>
        <dbReference type="RuleBase" id="RU366077"/>
    </source>
</evidence>
<dbReference type="GO" id="GO:0016020">
    <property type="term" value="C:membrane"/>
    <property type="evidence" value="ECO:0007669"/>
    <property type="project" value="UniProtKB-SubCell"/>
</dbReference>
<keyword evidence="18" id="KW-1185">Reference proteome</keyword>
<evidence type="ECO:0000313" key="17">
    <source>
        <dbReference type="EMBL" id="ORC82023.1"/>
    </source>
</evidence>
<evidence type="ECO:0000256" key="9">
    <source>
        <dbReference type="ARBA" id="ARBA00022889"/>
    </source>
</evidence>
<evidence type="ECO:0000256" key="12">
    <source>
        <dbReference type="ARBA" id="ARBA00023145"/>
    </source>
</evidence>
<comment type="subcellular location">
    <subcellularLocation>
        <location evidence="2">Membrane</location>
    </subcellularLocation>
</comment>
<dbReference type="InterPro" id="IPR001577">
    <property type="entry name" value="Peptidase_M8"/>
</dbReference>
<protein>
    <recommendedName>
        <fullName evidence="15">Leishmanolysin-like peptidase</fullName>
        <ecNumber evidence="15">3.4.24.-</ecNumber>
    </recommendedName>
</protein>
<keyword evidence="4 15" id="KW-0645">Protease</keyword>
<dbReference type="SUPFAM" id="SSF55486">
    <property type="entry name" value="Metalloproteases ('zincins'), catalytic domain"/>
    <property type="match status" value="1"/>
</dbReference>
<keyword evidence="6 16" id="KW-0732">Signal</keyword>
<keyword evidence="13" id="KW-1015">Disulfide bond</keyword>
<keyword evidence="5 15" id="KW-0479">Metal-binding</keyword>
<evidence type="ECO:0000256" key="11">
    <source>
        <dbReference type="ARBA" id="ARBA00023136"/>
    </source>
</evidence>
<feature type="signal peptide" evidence="16">
    <location>
        <begin position="1"/>
        <end position="41"/>
    </location>
</feature>
<comment type="similarity">
    <text evidence="3 15">Belongs to the peptidase M8 family.</text>
</comment>
<evidence type="ECO:0000256" key="10">
    <source>
        <dbReference type="ARBA" id="ARBA00023049"/>
    </source>
</evidence>
<keyword evidence="14" id="KW-0325">Glycoprotein</keyword>
<comment type="catalytic activity">
    <reaction evidence="1">
        <text>Preference for hydrophobic residues at P1 and P1' and basic residues at P2' and P3'. A model nonapeptide is cleaved at -Ala-Tyr-|-Leu-Lys-Lys-.</text>
        <dbReference type="EC" id="3.4.24.36"/>
    </reaction>
</comment>
<evidence type="ECO:0000256" key="8">
    <source>
        <dbReference type="ARBA" id="ARBA00022833"/>
    </source>
</evidence>
<keyword evidence="10 15" id="KW-0482">Metalloprotease</keyword>
<gene>
    <name evidence="17" type="ORF">TM35_001011060</name>
</gene>
<comment type="caution">
    <text evidence="17">The sequence shown here is derived from an EMBL/GenBank/DDBJ whole genome shotgun (WGS) entry which is preliminary data.</text>
</comment>
<feature type="non-terminal residue" evidence="17">
    <location>
        <position position="233"/>
    </location>
</feature>
<proteinExistence type="inferred from homology"/>
<reference evidence="17 18" key="1">
    <citation type="submission" date="2017-03" db="EMBL/GenBank/DDBJ databases">
        <title>An alternative strategy for trypanosome survival in the mammalian bloodstream revealed through genome and transcriptome analysis of the ubiquitous bovine parasite Trypanosoma (Megatrypanum) theileri.</title>
        <authorList>
            <person name="Kelly S."/>
            <person name="Ivens A."/>
            <person name="Mott A."/>
            <person name="O'Neill E."/>
            <person name="Emms D."/>
            <person name="Macleod O."/>
            <person name="Voorheis P."/>
            <person name="Matthews J."/>
            <person name="Matthews K."/>
            <person name="Carrington M."/>
        </authorList>
    </citation>
    <scope>NUCLEOTIDE SEQUENCE [LARGE SCALE GENOMIC DNA]</scope>
    <source>
        <strain evidence="17">Edinburgh</strain>
    </source>
</reference>
<dbReference type="OrthoDB" id="252828at2759"/>
<dbReference type="Pfam" id="PF01457">
    <property type="entry name" value="Peptidase_M8"/>
    <property type="match status" value="1"/>
</dbReference>
<dbReference type="EMBL" id="NBCO01000101">
    <property type="protein sequence ID" value="ORC82023.1"/>
    <property type="molecule type" value="Genomic_DNA"/>
</dbReference>
<keyword evidence="8 15" id="KW-0862">Zinc</keyword>
<dbReference type="Proteomes" id="UP000192257">
    <property type="component" value="Unassembled WGS sequence"/>
</dbReference>
<evidence type="ECO:0000256" key="3">
    <source>
        <dbReference type="ARBA" id="ARBA00005860"/>
    </source>
</evidence>
<keyword evidence="11" id="KW-0472">Membrane</keyword>
<evidence type="ECO:0000256" key="5">
    <source>
        <dbReference type="ARBA" id="ARBA00022723"/>
    </source>
</evidence>
<evidence type="ECO:0000256" key="1">
    <source>
        <dbReference type="ARBA" id="ARBA00001249"/>
    </source>
</evidence>
<evidence type="ECO:0000256" key="16">
    <source>
        <dbReference type="SAM" id="SignalP"/>
    </source>
</evidence>
<dbReference type="GO" id="GO:0006508">
    <property type="term" value="P:proteolysis"/>
    <property type="evidence" value="ECO:0007669"/>
    <property type="project" value="UniProtKB-KW"/>
</dbReference>